<reference evidence="4" key="1">
    <citation type="submission" date="2020-07" db="EMBL/GenBank/DDBJ databases">
        <title>Highly diverse flavobacterial phages as mortality factor during North Sea spring blooms.</title>
        <authorList>
            <person name="Bartlau N."/>
            <person name="Wichels A."/>
            <person name="Krohne G."/>
            <person name="Adriaenssens E.M."/>
            <person name="Heins A."/>
            <person name="Fuchs B.M."/>
            <person name="Amann R."/>
            <person name="Moraru C."/>
        </authorList>
    </citation>
    <scope>NUCLEOTIDE SEQUENCE</scope>
</reference>
<comment type="subcellular location">
    <subcellularLocation>
        <location evidence="1">Virion</location>
    </subcellularLocation>
</comment>
<keyword evidence="2" id="KW-0167">Capsid protein</keyword>
<sequence length="474" mass="51767">MKYENRMTEVLTEAQKHTAGLRGKYAKYMNPLTESLASKKRRLDPMLEATMLQLLNKLDDDLAIMEATNSGMVGSFIQHGYDLIMATYPNLVTAQIASIQPLFYKTGEIWFLSAVSDKAKGTEVAGTKFFDAKQGTRINKLYSSEYIDAVDDGDATVTTFNFAYGAELRTNVGDDFVVVTDGVETFTVDPSDNTKLIGSEGGAGTINAATGAVAVTFDTAPAVGTGNVVATAKVYFEKEPDQIGQVRIDLVSEPISAQEHKLITQYTLNAEFDLNRQFKMSLSDELIKMTSAQIRAEIDQLCLDQIKAAAKGNGTTSWSATVPSGVSETEHFRSILTAFQRQSNQIYKNTHMAEGTFIITGLDAATIIETLPSYRRIAKSSDSGKSGPYVAGEVGDYLHVKNPYYLDTEWVMGSKGNSVFSTGFILAPYSGLMVTPPATDANDPFTISRGLWLQAGRKVVNKFFYAYGVVTNFN</sequence>
<evidence type="ECO:0000313" key="4">
    <source>
        <dbReference type="EMBL" id="QQO97559.1"/>
    </source>
</evidence>
<proteinExistence type="predicted"/>
<dbReference type="EMBL" id="MT732451">
    <property type="protein sequence ID" value="QQO97559.1"/>
    <property type="molecule type" value="Genomic_DNA"/>
</dbReference>
<organism evidence="4 5">
    <name type="scientific">Maribacter phage Molly_1</name>
    <dbReference type="NCBI Taxonomy" id="2745685"/>
    <lineage>
        <taxon>Viruses</taxon>
        <taxon>Duplodnaviria</taxon>
        <taxon>Heunggongvirae</taxon>
        <taxon>Uroviricota</taxon>
        <taxon>Caudoviricetes</taxon>
        <taxon>Molycolviridae</taxon>
        <taxon>Mollyvirus</taxon>
        <taxon>Mollyvirus molly</taxon>
    </lineage>
</organism>
<evidence type="ECO:0000256" key="2">
    <source>
        <dbReference type="ARBA" id="ARBA00022561"/>
    </source>
</evidence>
<keyword evidence="5" id="KW-1185">Reference proteome</keyword>
<dbReference type="Proteomes" id="UP000693768">
    <property type="component" value="Segment"/>
</dbReference>
<dbReference type="Pfam" id="PF07068">
    <property type="entry name" value="Gp23"/>
    <property type="match status" value="1"/>
</dbReference>
<keyword evidence="3" id="KW-0946">Virion</keyword>
<gene>
    <name evidence="4" type="ORF">Molly1_73</name>
</gene>
<dbReference type="InterPro" id="IPR010762">
    <property type="entry name" value="Gp23/Gp24_T4-like"/>
</dbReference>
<evidence type="ECO:0000313" key="5">
    <source>
        <dbReference type="Proteomes" id="UP000693768"/>
    </source>
</evidence>
<accession>A0A8E4UYF4</accession>
<protein>
    <submittedName>
        <fullName evidence="4">Major capsid protein</fullName>
    </submittedName>
</protein>
<evidence type="ECO:0000256" key="1">
    <source>
        <dbReference type="ARBA" id="ARBA00004328"/>
    </source>
</evidence>
<name>A0A8E4UYF4_9CAUD</name>
<dbReference type="GO" id="GO:0019028">
    <property type="term" value="C:viral capsid"/>
    <property type="evidence" value="ECO:0007669"/>
    <property type="project" value="UniProtKB-KW"/>
</dbReference>
<evidence type="ECO:0000256" key="3">
    <source>
        <dbReference type="ARBA" id="ARBA00022844"/>
    </source>
</evidence>